<evidence type="ECO:0000256" key="8">
    <source>
        <dbReference type="ARBA" id="ARBA00048174"/>
    </source>
</evidence>
<dbReference type="PANTHER" id="PTHR34699:SF2">
    <property type="entry name" value="NON-CANONICAL PURINE NTP PHOSPHATASE_PRRC1 DOMAIN-CONTAINING PROTEIN"/>
    <property type="match status" value="1"/>
</dbReference>
<dbReference type="InterPro" id="IPR002786">
    <property type="entry name" value="Non_canon_purine_NTPase"/>
</dbReference>
<dbReference type="InterPro" id="IPR026533">
    <property type="entry name" value="NTPase/PRRC1"/>
</dbReference>
<keyword evidence="5 10" id="KW-0460">Magnesium</keyword>
<comment type="subunit">
    <text evidence="10">Homodimer.</text>
</comment>
<feature type="domain" description="Non-canonical purine NTP phosphatase/PRRC1" evidence="11">
    <location>
        <begin position="12"/>
        <end position="172"/>
    </location>
</feature>
<reference evidence="12 13" key="1">
    <citation type="submission" date="2015-11" db="EMBL/GenBank/DDBJ databases">
        <title>Genome sequence of Pyrodictium occultum PL-19, a marine hyperthermophilic archaeon isolated from Volcano, Italy.</title>
        <authorList>
            <person name="Utturkar S."/>
            <person name="Huber H."/>
            <person name="Leptihn S."/>
            <person name="Brown S."/>
            <person name="Stetter K.O."/>
            <person name="Podar M."/>
        </authorList>
    </citation>
    <scope>NUCLEOTIDE SEQUENCE [LARGE SCALE GENOMIC DNA]</scope>
    <source>
        <strain evidence="12 13">PL-19</strain>
    </source>
</reference>
<comment type="function">
    <text evidence="10">Phosphatase that hydrolyzes non-canonical purine nucleotides such as XTP and ITP to their respective diphosphate derivatives. Probably excludes non-canonical purines from DNA/RNA precursor pool, thus preventing their incorporation into DNA/RNA and avoiding chromosomal lesions.</text>
</comment>
<dbReference type="NCBIfam" id="TIGR00258">
    <property type="entry name" value="inosine/xanthosine triphosphatase"/>
    <property type="match status" value="1"/>
</dbReference>
<dbReference type="EC" id="3.6.1.73" evidence="10"/>
<evidence type="ECO:0000256" key="4">
    <source>
        <dbReference type="ARBA" id="ARBA00022801"/>
    </source>
</evidence>
<dbReference type="HAMAP" id="MF_00648">
    <property type="entry name" value="Non_canon_purine_NTPase_YjjX"/>
    <property type="match status" value="1"/>
</dbReference>
<accession>A0A0V8RTD9</accession>
<evidence type="ECO:0000256" key="5">
    <source>
        <dbReference type="ARBA" id="ARBA00022842"/>
    </source>
</evidence>
<evidence type="ECO:0000256" key="6">
    <source>
        <dbReference type="ARBA" id="ARBA00023080"/>
    </source>
</evidence>
<dbReference type="RefSeq" id="WP_058370015.1">
    <property type="nucleotide sequence ID" value="NZ_LNTB01000001.1"/>
</dbReference>
<gene>
    <name evidence="12" type="ORF">CF15_00265</name>
</gene>
<dbReference type="OrthoDB" id="52857at2157"/>
<dbReference type="GO" id="GO:0103023">
    <property type="term" value="F:ITPase activity"/>
    <property type="evidence" value="ECO:0007669"/>
    <property type="project" value="UniProtKB-EC"/>
</dbReference>
<evidence type="ECO:0000256" key="3">
    <source>
        <dbReference type="ARBA" id="ARBA00022741"/>
    </source>
</evidence>
<evidence type="ECO:0000313" key="13">
    <source>
        <dbReference type="Proteomes" id="UP000053352"/>
    </source>
</evidence>
<comment type="similarity">
    <text evidence="10">Belongs to the YjjX NTPase family.</text>
</comment>
<evidence type="ECO:0000256" key="2">
    <source>
        <dbReference type="ARBA" id="ARBA00022723"/>
    </source>
</evidence>
<evidence type="ECO:0000256" key="9">
    <source>
        <dbReference type="ARBA" id="ARBA00048781"/>
    </source>
</evidence>
<evidence type="ECO:0000256" key="10">
    <source>
        <dbReference type="HAMAP-Rule" id="MF_00648"/>
    </source>
</evidence>
<dbReference type="AlphaFoldDB" id="A0A0V8RTD9"/>
<keyword evidence="4 10" id="KW-0378">Hydrolase</keyword>
<feature type="binding site" evidence="10">
    <location>
        <begin position="13"/>
        <end position="18"/>
    </location>
    <ligand>
        <name>substrate</name>
    </ligand>
</feature>
<evidence type="ECO:0000256" key="1">
    <source>
        <dbReference type="ARBA" id="ARBA00001936"/>
    </source>
</evidence>
<keyword evidence="2 10" id="KW-0479">Metal-binding</keyword>
<dbReference type="InterPro" id="IPR029001">
    <property type="entry name" value="ITPase-like_fam"/>
</dbReference>
<evidence type="ECO:0000256" key="7">
    <source>
        <dbReference type="ARBA" id="ARBA00023211"/>
    </source>
</evidence>
<keyword evidence="6 10" id="KW-0546">Nucleotide metabolism</keyword>
<dbReference type="STRING" id="2309.CF15_00265"/>
<dbReference type="Gene3D" id="3.90.950.10">
    <property type="match status" value="1"/>
</dbReference>
<comment type="cofactor">
    <cofactor evidence="1">
        <name>Mn(2+)</name>
        <dbReference type="ChEBI" id="CHEBI:29035"/>
    </cofactor>
</comment>
<comment type="caution">
    <text evidence="10">Lacks conserved residue(s) required for the propagation of feature annotation.</text>
</comment>
<comment type="caution">
    <text evidence="12">The sequence shown here is derived from an EMBL/GenBank/DDBJ whole genome shotgun (WGS) entry which is preliminary data.</text>
</comment>
<dbReference type="PANTHER" id="PTHR34699">
    <property type="match status" value="1"/>
</dbReference>
<feature type="binding site" evidence="10">
    <location>
        <position position="40"/>
    </location>
    <ligand>
        <name>Mg(2+)</name>
        <dbReference type="ChEBI" id="CHEBI:18420"/>
    </ligand>
</feature>
<protein>
    <recommendedName>
        <fullName evidence="10">Probable inosine/xanthosine triphosphatase</fullName>
        <shortName evidence="10">ITPase/XTPase</shortName>
        <ecNumber evidence="10">3.6.1.73</ecNumber>
    </recommendedName>
    <alternativeName>
        <fullName evidence="10">Non-canonical purine NTP phosphatase</fullName>
    </alternativeName>
    <alternativeName>
        <fullName evidence="10">Non-standard purine NTP phosphatase</fullName>
    </alternativeName>
    <alternativeName>
        <fullName evidence="10">Nucleoside-triphosphate phosphatase</fullName>
        <shortName evidence="10">NTPase</shortName>
    </alternativeName>
</protein>
<keyword evidence="7 10" id="KW-0464">Manganese</keyword>
<proteinExistence type="inferred from homology"/>
<dbReference type="GO" id="GO:0006772">
    <property type="term" value="P:thiamine metabolic process"/>
    <property type="evidence" value="ECO:0007669"/>
    <property type="project" value="TreeGrafter"/>
</dbReference>
<dbReference type="GO" id="GO:0009117">
    <property type="term" value="P:nucleotide metabolic process"/>
    <property type="evidence" value="ECO:0007669"/>
    <property type="project" value="UniProtKB-KW"/>
</dbReference>
<dbReference type="FunFam" id="3.90.950.10:FF:000002">
    <property type="entry name" value="Inosine/xanthosine triphosphatase"/>
    <property type="match status" value="1"/>
</dbReference>
<dbReference type="Pfam" id="PF01931">
    <property type="entry name" value="NTPase_I-T"/>
    <property type="match status" value="1"/>
</dbReference>
<keyword evidence="13" id="KW-1185">Reference proteome</keyword>
<comment type="cofactor">
    <cofactor evidence="10">
        <name>Mg(2+)</name>
        <dbReference type="ChEBI" id="CHEBI:18420"/>
    </cofactor>
    <cofactor evidence="10">
        <name>Mn(2+)</name>
        <dbReference type="ChEBI" id="CHEBI:29035"/>
    </cofactor>
    <text evidence="10">Binds 1 divalent metal cation per subunit; can use either Mg(2+) or Mn(2+).</text>
</comment>
<dbReference type="EMBL" id="LNTB01000001">
    <property type="protein sequence ID" value="KSW11342.1"/>
    <property type="molecule type" value="Genomic_DNA"/>
</dbReference>
<evidence type="ECO:0000313" key="12">
    <source>
        <dbReference type="EMBL" id="KSW11342.1"/>
    </source>
</evidence>
<name>A0A0V8RTD9_PYROC</name>
<dbReference type="SUPFAM" id="SSF52972">
    <property type="entry name" value="ITPase-like"/>
    <property type="match status" value="1"/>
</dbReference>
<dbReference type="Proteomes" id="UP000053352">
    <property type="component" value="Unassembled WGS sequence"/>
</dbReference>
<dbReference type="InterPro" id="IPR050299">
    <property type="entry name" value="YjjX_NTPase"/>
</dbReference>
<dbReference type="GO" id="GO:0046872">
    <property type="term" value="F:metal ion binding"/>
    <property type="evidence" value="ECO:0007669"/>
    <property type="project" value="UniProtKB-KW"/>
</dbReference>
<evidence type="ECO:0000259" key="11">
    <source>
        <dbReference type="Pfam" id="PF01931"/>
    </source>
</evidence>
<organism evidence="12 13">
    <name type="scientific">Pyrodictium occultum</name>
    <dbReference type="NCBI Taxonomy" id="2309"/>
    <lineage>
        <taxon>Archaea</taxon>
        <taxon>Thermoproteota</taxon>
        <taxon>Thermoprotei</taxon>
        <taxon>Desulfurococcales</taxon>
        <taxon>Pyrodictiaceae</taxon>
        <taxon>Pyrodictium</taxon>
    </lineage>
</organism>
<keyword evidence="3 10" id="KW-0547">Nucleotide-binding</keyword>
<sequence length="197" mass="21222">MVGQGACLVAVGSSNPVKVNAVRRAIRLLCLADVHGVEVESGIPSQPLGLREIVLGAVNRAVNALRKLNADYGVGVEAGVIETTIEPLELQAAAIVDREERVTIGLSQAFPVPRDWMSKLRERIELGDIASRITRRADIGERLGLIGYLTGGHVTRTDLTYNAVVMALVPRLNPSLYTQAPRVREVLVKLEKGGQSL</sequence>
<comment type="catalytic activity">
    <reaction evidence="9 10">
        <text>XTP + H2O = XDP + phosphate + H(+)</text>
        <dbReference type="Rhea" id="RHEA:28406"/>
        <dbReference type="ChEBI" id="CHEBI:15377"/>
        <dbReference type="ChEBI" id="CHEBI:15378"/>
        <dbReference type="ChEBI" id="CHEBI:43474"/>
        <dbReference type="ChEBI" id="CHEBI:59884"/>
        <dbReference type="ChEBI" id="CHEBI:61314"/>
        <dbReference type="EC" id="3.6.1.73"/>
    </reaction>
</comment>
<comment type="catalytic activity">
    <reaction evidence="8 10">
        <text>ITP + H2O = IDP + phosphate + H(+)</text>
        <dbReference type="Rhea" id="RHEA:28330"/>
        <dbReference type="ChEBI" id="CHEBI:15377"/>
        <dbReference type="ChEBI" id="CHEBI:15378"/>
        <dbReference type="ChEBI" id="CHEBI:43474"/>
        <dbReference type="ChEBI" id="CHEBI:58280"/>
        <dbReference type="ChEBI" id="CHEBI:61402"/>
        <dbReference type="EC" id="3.6.1.73"/>
    </reaction>
</comment>
<dbReference type="GO" id="GO:0000166">
    <property type="term" value="F:nucleotide binding"/>
    <property type="evidence" value="ECO:0007669"/>
    <property type="project" value="UniProtKB-KW"/>
</dbReference>